<dbReference type="Pfam" id="PF01315">
    <property type="entry name" value="Ald_Xan_dh_C"/>
    <property type="match status" value="1"/>
</dbReference>
<evidence type="ECO:0000256" key="11">
    <source>
        <dbReference type="ARBA" id="ARBA00066865"/>
    </source>
</evidence>
<evidence type="ECO:0000256" key="5">
    <source>
        <dbReference type="ARBA" id="ARBA00022764"/>
    </source>
</evidence>
<dbReference type="SUPFAM" id="SSF56003">
    <property type="entry name" value="Molybdenum cofactor-binding domain"/>
    <property type="match status" value="1"/>
</dbReference>
<evidence type="ECO:0000256" key="7">
    <source>
        <dbReference type="ARBA" id="ARBA00050952"/>
    </source>
</evidence>
<dbReference type="RefSeq" id="WP_127750006.1">
    <property type="nucleotide sequence ID" value="NZ_CP033219.1"/>
</dbReference>
<dbReference type="GO" id="GO:0042597">
    <property type="term" value="C:periplasmic space"/>
    <property type="evidence" value="ECO:0007669"/>
    <property type="project" value="UniProtKB-SubCell"/>
</dbReference>
<keyword evidence="3" id="KW-0500">Molybdenum</keyword>
<evidence type="ECO:0000256" key="2">
    <source>
        <dbReference type="ARBA" id="ARBA00006849"/>
    </source>
</evidence>
<comment type="subcellular location">
    <subcellularLocation>
        <location evidence="1">Periplasm</location>
    </subcellularLocation>
</comment>
<dbReference type="SUPFAM" id="SSF54665">
    <property type="entry name" value="CO dehydrogenase molybdoprotein N-domain-like"/>
    <property type="match status" value="1"/>
</dbReference>
<dbReference type="EC" id="1.2.99.6" evidence="11"/>
<evidence type="ECO:0000256" key="9">
    <source>
        <dbReference type="ARBA" id="ARBA00058870"/>
    </source>
</evidence>
<dbReference type="GO" id="GO:0047770">
    <property type="term" value="F:carboxylate reductase activity"/>
    <property type="evidence" value="ECO:0007669"/>
    <property type="project" value="UniProtKB-EC"/>
</dbReference>
<dbReference type="OrthoDB" id="9763985at2"/>
<accession>A0A3T0N665</accession>
<organism evidence="15 16">
    <name type="scientific">Parasedimentitalea marina</name>
    <dbReference type="NCBI Taxonomy" id="2483033"/>
    <lineage>
        <taxon>Bacteria</taxon>
        <taxon>Pseudomonadati</taxon>
        <taxon>Pseudomonadota</taxon>
        <taxon>Alphaproteobacteria</taxon>
        <taxon>Rhodobacterales</taxon>
        <taxon>Paracoccaceae</taxon>
        <taxon>Parasedimentitalea</taxon>
    </lineage>
</organism>
<evidence type="ECO:0000313" key="16">
    <source>
        <dbReference type="Proteomes" id="UP000283063"/>
    </source>
</evidence>
<comment type="cofactor">
    <cofactor evidence="8">
        <name>Mo-molybdopterin cytosine dinucleotide</name>
        <dbReference type="ChEBI" id="CHEBI:71308"/>
    </cofactor>
</comment>
<evidence type="ECO:0000256" key="10">
    <source>
        <dbReference type="ARBA" id="ARBA00063749"/>
    </source>
</evidence>
<protein>
    <recommendedName>
        <fullName evidence="12">Aldehyde oxidoreductase molybdenum-binding subunit PaoC</fullName>
        <ecNumber evidence="11">1.2.99.6</ecNumber>
    </recommendedName>
</protein>
<evidence type="ECO:0000256" key="8">
    <source>
        <dbReference type="ARBA" id="ARBA00053029"/>
    </source>
</evidence>
<comment type="similarity">
    <text evidence="2">Belongs to the xanthine dehydrogenase family.</text>
</comment>
<dbReference type="GO" id="GO:0030151">
    <property type="term" value="F:molybdenum ion binding"/>
    <property type="evidence" value="ECO:0007669"/>
    <property type="project" value="InterPro"/>
</dbReference>
<evidence type="ECO:0000256" key="6">
    <source>
        <dbReference type="ARBA" id="ARBA00023002"/>
    </source>
</evidence>
<gene>
    <name evidence="15" type="primary">xdhB</name>
    <name evidence="15" type="ORF">EBB79_17315</name>
</gene>
<comment type="subunit">
    <text evidence="10">Heterotrimer composed of PaoA, PaoB and PaoC.</text>
</comment>
<comment type="catalytic activity">
    <reaction evidence="7">
        <text>an aldehyde + A + H2O = a carboxylate + AH2 + H(+)</text>
        <dbReference type="Rhea" id="RHEA:56856"/>
        <dbReference type="ChEBI" id="CHEBI:13193"/>
        <dbReference type="ChEBI" id="CHEBI:15377"/>
        <dbReference type="ChEBI" id="CHEBI:15378"/>
        <dbReference type="ChEBI" id="CHEBI:17478"/>
        <dbReference type="ChEBI" id="CHEBI:17499"/>
        <dbReference type="ChEBI" id="CHEBI:29067"/>
        <dbReference type="EC" id="1.2.99.6"/>
    </reaction>
</comment>
<evidence type="ECO:0000313" key="15">
    <source>
        <dbReference type="EMBL" id="AZV79452.1"/>
    </source>
</evidence>
<dbReference type="Pfam" id="PF20256">
    <property type="entry name" value="MoCoBD_2"/>
    <property type="match status" value="1"/>
</dbReference>
<dbReference type="Gene3D" id="3.90.1170.50">
    <property type="entry name" value="Aldehyde oxidase/xanthine dehydrogenase, a/b hammerhead"/>
    <property type="match status" value="1"/>
</dbReference>
<dbReference type="FunFam" id="3.30.365.10:FF:000001">
    <property type="entry name" value="Xanthine dehydrogenase oxidase"/>
    <property type="match status" value="1"/>
</dbReference>
<evidence type="ECO:0000256" key="13">
    <source>
        <dbReference type="SAM" id="MobiDB-lite"/>
    </source>
</evidence>
<feature type="region of interest" description="Disordered" evidence="13">
    <location>
        <begin position="390"/>
        <end position="414"/>
    </location>
</feature>
<dbReference type="PANTHER" id="PTHR11908:SF132">
    <property type="entry name" value="ALDEHYDE OXIDASE 1-RELATED"/>
    <property type="match status" value="1"/>
</dbReference>
<dbReference type="PANTHER" id="PTHR11908">
    <property type="entry name" value="XANTHINE DEHYDROGENASE"/>
    <property type="match status" value="1"/>
</dbReference>
<dbReference type="InterPro" id="IPR014309">
    <property type="entry name" value="Xanthine_DH_Mopterin-bd_su"/>
</dbReference>
<dbReference type="InterPro" id="IPR036856">
    <property type="entry name" value="Ald_Oxase/Xan_DH_a/b_sf"/>
</dbReference>
<dbReference type="InterPro" id="IPR046867">
    <property type="entry name" value="AldOxase/xan_DH_MoCoBD2"/>
</dbReference>
<evidence type="ECO:0000259" key="14">
    <source>
        <dbReference type="SMART" id="SM01008"/>
    </source>
</evidence>
<dbReference type="Pfam" id="PF02738">
    <property type="entry name" value="MoCoBD_1"/>
    <property type="match status" value="1"/>
</dbReference>
<evidence type="ECO:0000256" key="12">
    <source>
        <dbReference type="ARBA" id="ARBA00072759"/>
    </source>
</evidence>
<dbReference type="InterPro" id="IPR037165">
    <property type="entry name" value="AldOxase/xan_DH_Mopterin-bd_sf"/>
</dbReference>
<dbReference type="KEGG" id="sedi:EBB79_17315"/>
<evidence type="ECO:0000256" key="1">
    <source>
        <dbReference type="ARBA" id="ARBA00004418"/>
    </source>
</evidence>
<proteinExistence type="inferred from homology"/>
<dbReference type="NCBIfam" id="TIGR02965">
    <property type="entry name" value="xanthine_xdhB"/>
    <property type="match status" value="1"/>
</dbReference>
<dbReference type="AlphaFoldDB" id="A0A3T0N665"/>
<dbReference type="EMBL" id="CP033219">
    <property type="protein sequence ID" value="AZV79452.1"/>
    <property type="molecule type" value="Genomic_DNA"/>
</dbReference>
<keyword evidence="16" id="KW-1185">Reference proteome</keyword>
<dbReference type="Gene3D" id="3.30.365.10">
    <property type="entry name" value="Aldehyde oxidase/xanthine dehydrogenase, molybdopterin binding domain"/>
    <property type="match status" value="4"/>
</dbReference>
<name>A0A3T0N665_9RHOB</name>
<dbReference type="GO" id="GO:0005506">
    <property type="term" value="F:iron ion binding"/>
    <property type="evidence" value="ECO:0007669"/>
    <property type="project" value="InterPro"/>
</dbReference>
<dbReference type="Proteomes" id="UP000283063">
    <property type="component" value="Chromosome"/>
</dbReference>
<sequence length="789" mass="85345">MSQLSQTNTGPVAKPLPHDAARLHVTGSARYVDDIPMPAGCLHLAFGTSTIAKGRITSMDLDAVRASAGVVQVMVAQDLPFTNDVSPSIHDEPLLSDGTVHYVGQPLFLVVATSHRAARVAARKGTIDYAEETPILTVDQAMQADSRFEDGPRIYHKGDASAAISAAAHTVEGVMELGGQEHFYLEGQAALALPQEAGDMLVTSSTQHPTEIQHKVAEAIGMPMHAVRVEIRRMGGGFGGKESQGNALAVSCAIAARATGKPCKMRYDRDDDMVITGKRHDFRISYRAGFGEDGSLHGVEFTHLVRCGWAQDLSLPVADRAMLHADNAYAIPAIRIESHRLKTNTQSATAYRGFGGPQGIVGIERVMDHIAHDLGLDPVDVRRVNYYDAPAEREQGGAAPQTPRSISEKMKDNTTPYGMEVTDFELHGMTDQLLESSDYVARRAEIAAWNKGQDRLKRGIGFSPVKFGISFTLTHLNQAGALVHVYQDGSIHLNHGGTEMGQGLFQKVAQVAASRFGVGMDLVKITATDTAKVPNTSATAASSGADMNGMAVKAACDTLRERMAMFLAQRHQCDAASVRFEDGKIHVGEEVLTFEEAAAQCYQGRISLSATGFYKTPKVEWDRIKGQGRPFFYFAYGAALTEVVVDRLSGENRILRCDILHDAGSSLNPDLDIGQVEGAYVQGAGWLTTEELVWDGKGHLKTHAPSTYKIPACSDRPDVFNVDLWDGQNREDSIYRSKAVGEPPFNLGISAYLALSHAVSEFGDTYPALDAPATAEQLWSAIRRVRDGV</sequence>
<dbReference type="InterPro" id="IPR008274">
    <property type="entry name" value="AldOxase/xan_DH_MoCoBD1"/>
</dbReference>
<evidence type="ECO:0000256" key="4">
    <source>
        <dbReference type="ARBA" id="ARBA00022723"/>
    </source>
</evidence>
<keyword evidence="6 15" id="KW-0560">Oxidoreductase</keyword>
<keyword evidence="5" id="KW-0574">Periplasm</keyword>
<comment type="function">
    <text evidence="9">Oxidizes aldehydes to the corresponding carboxylic acids with a preference for aromatic aldehydes. It might play a role in the detoxification of aldehydes to avoid cell damage.</text>
</comment>
<evidence type="ECO:0000256" key="3">
    <source>
        <dbReference type="ARBA" id="ARBA00022505"/>
    </source>
</evidence>
<dbReference type="InterPro" id="IPR000674">
    <property type="entry name" value="Ald_Oxase/Xan_DH_a/b"/>
</dbReference>
<dbReference type="FunFam" id="3.30.365.10:FF:000016">
    <property type="entry name" value="Xanthine dehydrogenase yagR molybdenum-binding subunit"/>
    <property type="match status" value="1"/>
</dbReference>
<reference evidence="15 16" key="1">
    <citation type="submission" date="2018-10" db="EMBL/GenBank/DDBJ databases">
        <title>Parasedimentitalea marina sp. nov., a psychrophilic bacterium isolated from deep seawater of the New Britain Trench.</title>
        <authorList>
            <person name="Cao J."/>
        </authorList>
    </citation>
    <scope>NUCLEOTIDE SEQUENCE [LARGE SCALE GENOMIC DNA]</scope>
    <source>
        <strain evidence="15 16">W43</strain>
    </source>
</reference>
<feature type="domain" description="Aldehyde oxidase/xanthine dehydrogenase a/b hammerhead" evidence="14">
    <location>
        <begin position="26"/>
        <end position="133"/>
    </location>
</feature>
<dbReference type="SMART" id="SM01008">
    <property type="entry name" value="Ald_Xan_dh_C"/>
    <property type="match status" value="1"/>
</dbReference>
<dbReference type="InterPro" id="IPR016208">
    <property type="entry name" value="Ald_Oxase/xanthine_DH-like"/>
</dbReference>
<keyword evidence="4" id="KW-0479">Metal-binding</keyword>